<accession>A0A4Y2KQ87</accession>
<gene>
    <name evidence="1" type="ORF">AVEN_230450_1</name>
</gene>
<evidence type="ECO:0000313" key="1">
    <source>
        <dbReference type="EMBL" id="GBN04428.1"/>
    </source>
</evidence>
<proteinExistence type="predicted"/>
<dbReference type="Proteomes" id="UP000499080">
    <property type="component" value="Unassembled WGS sequence"/>
</dbReference>
<evidence type="ECO:0000313" key="2">
    <source>
        <dbReference type="Proteomes" id="UP000499080"/>
    </source>
</evidence>
<reference evidence="1 2" key="1">
    <citation type="journal article" date="2019" name="Sci. Rep.">
        <title>Orb-weaving spider Araneus ventricosus genome elucidates the spidroin gene catalogue.</title>
        <authorList>
            <person name="Kono N."/>
            <person name="Nakamura H."/>
            <person name="Ohtoshi R."/>
            <person name="Moran D.A.P."/>
            <person name="Shinohara A."/>
            <person name="Yoshida Y."/>
            <person name="Fujiwara M."/>
            <person name="Mori M."/>
            <person name="Tomita M."/>
            <person name="Arakawa K."/>
        </authorList>
    </citation>
    <scope>NUCLEOTIDE SEQUENCE [LARGE SCALE GENOMIC DNA]</scope>
</reference>
<dbReference type="AlphaFoldDB" id="A0A4Y2KQ87"/>
<organism evidence="1 2">
    <name type="scientific">Araneus ventricosus</name>
    <name type="common">Orbweaver spider</name>
    <name type="synonym">Epeira ventricosa</name>
    <dbReference type="NCBI Taxonomy" id="182803"/>
    <lineage>
        <taxon>Eukaryota</taxon>
        <taxon>Metazoa</taxon>
        <taxon>Ecdysozoa</taxon>
        <taxon>Arthropoda</taxon>
        <taxon>Chelicerata</taxon>
        <taxon>Arachnida</taxon>
        <taxon>Araneae</taxon>
        <taxon>Araneomorphae</taxon>
        <taxon>Entelegynae</taxon>
        <taxon>Araneoidea</taxon>
        <taxon>Araneidae</taxon>
        <taxon>Araneus</taxon>
    </lineage>
</organism>
<name>A0A4Y2KQ87_ARAVE</name>
<dbReference type="EMBL" id="BGPR01004883">
    <property type="protein sequence ID" value="GBN04428.1"/>
    <property type="molecule type" value="Genomic_DNA"/>
</dbReference>
<comment type="caution">
    <text evidence="1">The sequence shown here is derived from an EMBL/GenBank/DDBJ whole genome shotgun (WGS) entry which is preliminary data.</text>
</comment>
<protein>
    <submittedName>
        <fullName evidence="1">Uncharacterized protein</fullName>
    </submittedName>
</protein>
<keyword evidence="2" id="KW-1185">Reference proteome</keyword>
<sequence length="117" mass="13367">MPRKTCPRPSHCLIHLVGAQQWFLEVCFLMSLNEYASVHRSDEVENETRLKKQPFSTVLGFNVCVVMQMHDVSCDARLSTWVLESDVCCEGQYTIECVAQLSWIAFWCIADSFGPSM</sequence>